<comment type="caution">
    <text evidence="4">The sequence shown here is derived from an EMBL/GenBank/DDBJ whole genome shotgun (WGS) entry which is preliminary data.</text>
</comment>
<evidence type="ECO:0000313" key="5">
    <source>
        <dbReference type="Proteomes" id="UP000297693"/>
    </source>
</evidence>
<evidence type="ECO:0000256" key="2">
    <source>
        <dbReference type="SAM" id="Phobius"/>
    </source>
</evidence>
<dbReference type="AlphaFoldDB" id="A0A4R9K6Z8"/>
<keyword evidence="5" id="KW-1185">Reference proteome</keyword>
<sequence length="905" mass="103839">MKKNIWAVYSFLFLFLVLTSVSDLSARPGMGGSYRSSSSSSSSSSGSYRSSYSSSSTSRSSHSSSSSSSSGYTSSSPEPTSYFKTKNYEINIHFNENGSAHIKEKFIVIAKSAKVGIVRAKFSPLFEWKIENLTVSPDGYVRGDLPHQIYLIWSEGTNEKDLPLEIEYDIKNGIDFLGNFPLVYWSITRTALEANDVKMEISWDPNIQWKNLEIKQKRYETTISDYVYEEIKSEKINNSIRIDANSINKDFRDFIITGFLEEGNNFEMRAETPSENLKYYDIKQTSRINTNTSNEHSGTILIPDEGKEIERNPSLSFESNYFLSYSYQSNFSFLTPTYQFIYGLSDSLSSSFWTLHYANIIQIPKRQILEGKNYHTFDIAYSKLGEHKTSFDGKKEIIQILPFQIRYENHTLGSFSMELEFPEELDLKSTSVQMFISNCHYCSTFDPILSLPIEIGKDKNKIFLNWENPLPTGYFPMIQIETDSRYFSPNYFYTYIAALRAFFIAPGAGSNTGYLLINSFLFLTPFLFSLILYKNKMRKKSEKEKQVKFLLSIQKDDPTFTLEDFNNKSKYIAERIVTAWSDGDMNPARHFISAGVFQRFQIQLKLLKEVDGIQNLMREFEVQSQEILAISNFNEYATVHVKFKCVAKDFSVPISSTPQQIESIYKQTSLGCYEEVYSFTRKITAKTEPGKDLIHNRCPSCGAESPYQHNTNRCQYCGSIFNSGESDWVLSEITQIVEWNPDRFISEENFAKEHQSLPTSIQIVEDRASALLWKWIYAKTNGNSDFIRRETLNKTIIEQSKTKELFYIPVVGAAEIQKLEKQENELLAEVTIHWSAARSVQALAENRVTNIKLRLKQARASNLGFSEVSCKNCGAPYPEMDSNQCSYCNEPIPELVSDWLLESIR</sequence>
<dbReference type="RefSeq" id="WP_135623281.1">
    <property type="nucleotide sequence ID" value="NZ_RQGD01000022.1"/>
</dbReference>
<dbReference type="InterPro" id="IPR007379">
    <property type="entry name" value="Tim44-like_dom"/>
</dbReference>
<dbReference type="OrthoDB" id="9780873at2"/>
<feature type="transmembrane region" description="Helical" evidence="2">
    <location>
        <begin position="513"/>
        <end position="533"/>
    </location>
</feature>
<keyword evidence="2" id="KW-0472">Membrane</keyword>
<organism evidence="4 5">
    <name type="scientific">Leptospira ognonensis</name>
    <dbReference type="NCBI Taxonomy" id="2484945"/>
    <lineage>
        <taxon>Bacteria</taxon>
        <taxon>Pseudomonadati</taxon>
        <taxon>Spirochaetota</taxon>
        <taxon>Spirochaetia</taxon>
        <taxon>Leptospirales</taxon>
        <taxon>Leptospiraceae</taxon>
        <taxon>Leptospira</taxon>
    </lineage>
</organism>
<dbReference type="SMART" id="SM00978">
    <property type="entry name" value="Tim44"/>
    <property type="match status" value="1"/>
</dbReference>
<evidence type="ECO:0000256" key="1">
    <source>
        <dbReference type="SAM" id="MobiDB-lite"/>
    </source>
</evidence>
<dbReference type="EMBL" id="RQGD01000022">
    <property type="protein sequence ID" value="TGL60357.1"/>
    <property type="molecule type" value="Genomic_DNA"/>
</dbReference>
<keyword evidence="2" id="KW-0812">Transmembrane</keyword>
<keyword evidence="2" id="KW-1133">Transmembrane helix</keyword>
<feature type="domain" description="Tim44-like" evidence="3">
    <location>
        <begin position="546"/>
        <end position="735"/>
    </location>
</feature>
<protein>
    <recommendedName>
        <fullName evidence="3">Tim44-like domain-containing protein</fullName>
    </recommendedName>
</protein>
<reference evidence="4" key="1">
    <citation type="journal article" date="2019" name="PLoS Negl. Trop. Dis.">
        <title>Revisiting the worldwide diversity of Leptospira species in the environment.</title>
        <authorList>
            <person name="Vincent A.T."/>
            <person name="Schiettekatte O."/>
            <person name="Bourhy P."/>
            <person name="Veyrier F.J."/>
            <person name="Picardeau M."/>
        </authorList>
    </citation>
    <scope>NUCLEOTIDE SEQUENCE [LARGE SCALE GENOMIC DNA]</scope>
    <source>
        <strain evidence="4">201702476</strain>
    </source>
</reference>
<gene>
    <name evidence="4" type="ORF">EHQ58_07635</name>
</gene>
<evidence type="ECO:0000313" key="4">
    <source>
        <dbReference type="EMBL" id="TGL60357.1"/>
    </source>
</evidence>
<feature type="region of interest" description="Disordered" evidence="1">
    <location>
        <begin position="28"/>
        <end position="79"/>
    </location>
</feature>
<proteinExistence type="predicted"/>
<name>A0A4R9K6Z8_9LEPT</name>
<dbReference type="InterPro" id="IPR032710">
    <property type="entry name" value="NTF2-like_dom_sf"/>
</dbReference>
<evidence type="ECO:0000259" key="3">
    <source>
        <dbReference type="SMART" id="SM00978"/>
    </source>
</evidence>
<dbReference type="Pfam" id="PF04280">
    <property type="entry name" value="Tim44"/>
    <property type="match status" value="1"/>
</dbReference>
<accession>A0A4R9K6Z8</accession>
<dbReference type="Gene3D" id="3.10.450.240">
    <property type="match status" value="1"/>
</dbReference>
<dbReference type="Proteomes" id="UP000297693">
    <property type="component" value="Unassembled WGS sequence"/>
</dbReference>
<feature type="compositionally biased region" description="Low complexity" evidence="1">
    <location>
        <begin position="33"/>
        <end position="76"/>
    </location>
</feature>
<dbReference type="SUPFAM" id="SSF54427">
    <property type="entry name" value="NTF2-like"/>
    <property type="match status" value="1"/>
</dbReference>